<evidence type="ECO:0000256" key="4">
    <source>
        <dbReference type="ARBA" id="ARBA00022692"/>
    </source>
</evidence>
<dbReference type="GO" id="GO:0016020">
    <property type="term" value="C:membrane"/>
    <property type="evidence" value="ECO:0007669"/>
    <property type="project" value="TreeGrafter"/>
</dbReference>
<evidence type="ECO:0000256" key="5">
    <source>
        <dbReference type="ARBA" id="ARBA00022989"/>
    </source>
</evidence>
<evidence type="ECO:0000256" key="8">
    <source>
        <dbReference type="ARBA" id="ARBA00023286"/>
    </source>
</evidence>
<feature type="transmembrane region" description="Helical" evidence="10">
    <location>
        <begin position="345"/>
        <end position="371"/>
    </location>
</feature>
<evidence type="ECO:0000313" key="12">
    <source>
        <dbReference type="Proteomes" id="UP001210925"/>
    </source>
</evidence>
<evidence type="ECO:0000256" key="1">
    <source>
        <dbReference type="ARBA" id="ARBA00004308"/>
    </source>
</evidence>
<reference evidence="11" key="1">
    <citation type="submission" date="2020-05" db="EMBL/GenBank/DDBJ databases">
        <title>Phylogenomic resolution of chytrid fungi.</title>
        <authorList>
            <person name="Stajich J.E."/>
            <person name="Amses K."/>
            <person name="Simmons R."/>
            <person name="Seto K."/>
            <person name="Myers J."/>
            <person name="Bonds A."/>
            <person name="Quandt C.A."/>
            <person name="Barry K."/>
            <person name="Liu P."/>
            <person name="Grigoriev I."/>
            <person name="Longcore J.E."/>
            <person name="James T.Y."/>
        </authorList>
    </citation>
    <scope>NUCLEOTIDE SEQUENCE</scope>
    <source>
        <strain evidence="11">PLAUS21</strain>
    </source>
</reference>
<dbReference type="GO" id="GO:0070588">
    <property type="term" value="P:calcium ion transmembrane transport"/>
    <property type="evidence" value="ECO:0007669"/>
    <property type="project" value="TreeGrafter"/>
</dbReference>
<evidence type="ECO:0000313" key="11">
    <source>
        <dbReference type="EMBL" id="KAJ3255914.1"/>
    </source>
</evidence>
<dbReference type="InterPro" id="IPR059116">
    <property type="entry name" value="P2X_receptor"/>
</dbReference>
<dbReference type="GO" id="GO:0012505">
    <property type="term" value="C:endomembrane system"/>
    <property type="evidence" value="ECO:0007669"/>
    <property type="project" value="UniProtKB-SubCell"/>
</dbReference>
<organism evidence="11 12">
    <name type="scientific">Boothiomyces macroporosus</name>
    <dbReference type="NCBI Taxonomy" id="261099"/>
    <lineage>
        <taxon>Eukaryota</taxon>
        <taxon>Fungi</taxon>
        <taxon>Fungi incertae sedis</taxon>
        <taxon>Chytridiomycota</taxon>
        <taxon>Chytridiomycota incertae sedis</taxon>
        <taxon>Chytridiomycetes</taxon>
        <taxon>Rhizophydiales</taxon>
        <taxon>Terramycetaceae</taxon>
        <taxon>Boothiomyces</taxon>
    </lineage>
</organism>
<dbReference type="Gene3D" id="1.10.287.940">
    <property type="entry name" value="atp-gated p2x4 ion channel"/>
    <property type="match status" value="1"/>
</dbReference>
<evidence type="ECO:0000256" key="2">
    <source>
        <dbReference type="ARBA" id="ARBA00009848"/>
    </source>
</evidence>
<keyword evidence="8" id="KW-1071">Ligand-gated ion channel</keyword>
<protein>
    <submittedName>
        <fullName evidence="11">Cytochrome c oxidase subunit 1</fullName>
    </submittedName>
</protein>
<dbReference type="Pfam" id="PF00864">
    <property type="entry name" value="P2X_receptor"/>
    <property type="match status" value="1"/>
</dbReference>
<dbReference type="GO" id="GO:0015267">
    <property type="term" value="F:channel activity"/>
    <property type="evidence" value="ECO:0007669"/>
    <property type="project" value="UniProtKB-ARBA"/>
</dbReference>
<dbReference type="Proteomes" id="UP001210925">
    <property type="component" value="Unassembled WGS sequence"/>
</dbReference>
<feature type="transmembrane region" description="Helical" evidence="10">
    <location>
        <begin position="20"/>
        <end position="39"/>
    </location>
</feature>
<dbReference type="GO" id="GO:0007165">
    <property type="term" value="P:signal transduction"/>
    <property type="evidence" value="ECO:0007669"/>
    <property type="project" value="UniProtKB-ARBA"/>
</dbReference>
<evidence type="ECO:0000256" key="6">
    <source>
        <dbReference type="ARBA" id="ARBA00023065"/>
    </source>
</evidence>
<comment type="similarity">
    <text evidence="2">Belongs to the P2X receptor family.</text>
</comment>
<evidence type="ECO:0000256" key="3">
    <source>
        <dbReference type="ARBA" id="ARBA00022448"/>
    </source>
</evidence>
<evidence type="ECO:0000256" key="7">
    <source>
        <dbReference type="ARBA" id="ARBA00023136"/>
    </source>
</evidence>
<dbReference type="AlphaFoldDB" id="A0AAD5UEE6"/>
<dbReference type="EMBL" id="JADGKB010000058">
    <property type="protein sequence ID" value="KAJ3255914.1"/>
    <property type="molecule type" value="Genomic_DNA"/>
</dbReference>
<keyword evidence="9" id="KW-0407">Ion channel</keyword>
<keyword evidence="4 10" id="KW-0812">Transmembrane</keyword>
<evidence type="ECO:0000256" key="9">
    <source>
        <dbReference type="ARBA" id="ARBA00023303"/>
    </source>
</evidence>
<proteinExistence type="inferred from homology"/>
<sequence>MGCLDFIAYQSVKVVVVRDYRLALLYYLSLIGIAAYIIWNSVTTGSYLDKAPPVAGSVRATVQFDSRFKVPKPSYCHDSDPNPKNFQYGCLYWSENQIVYPYQGELNTIFITTRVSISDVPTVSGCNFMEANSTGCQVPAPGPKRTYYVANVEALSFRVDHSVRVQASFSFGQTQLFSMAPQNMNGTMTQQCGKNQYDVITFNGAYRSNELATNGTRLDTFLLGDLLNSAQGQKDDGSCPDTTIPYDFNTVSTADGAKPGEPVRSAGGIISTPIFYTNKAQPFSLNGEIASLDYKYLPSFIKGSEFKVVETVTNQDGSLTYVDRHGFRVVFAQTGSIGIFNMINALLNVVAGFALFSVAAVIVDSIMLYILPKRKEYQSAKFQETAVLHPTNENNQALPPLHFSYK</sequence>
<keyword evidence="6" id="KW-0406">Ion transport</keyword>
<keyword evidence="3" id="KW-0813">Transport</keyword>
<dbReference type="PANTHER" id="PTHR10125">
    <property type="entry name" value="P2X PURINOCEPTOR"/>
    <property type="match status" value="1"/>
</dbReference>
<accession>A0AAD5UEE6</accession>
<gene>
    <name evidence="11" type="primary">UNK1_2</name>
    <name evidence="11" type="ORF">HK103_005830</name>
</gene>
<dbReference type="PANTHER" id="PTHR10125:SF31">
    <property type="entry name" value="P2X RECEPTOR E"/>
    <property type="match status" value="1"/>
</dbReference>
<name>A0AAD5UEE6_9FUNG</name>
<comment type="caution">
    <text evidence="11">The sequence shown here is derived from an EMBL/GenBank/DDBJ whole genome shotgun (WGS) entry which is preliminary data.</text>
</comment>
<keyword evidence="5 10" id="KW-1133">Transmembrane helix</keyword>
<keyword evidence="12" id="KW-1185">Reference proteome</keyword>
<keyword evidence="7 10" id="KW-0472">Membrane</keyword>
<comment type="subcellular location">
    <subcellularLocation>
        <location evidence="1">Endomembrane system</location>
    </subcellularLocation>
</comment>
<evidence type="ECO:0000256" key="10">
    <source>
        <dbReference type="SAM" id="Phobius"/>
    </source>
</evidence>